<comment type="caution">
    <text evidence="2">The sequence shown here is derived from an EMBL/GenBank/DDBJ whole genome shotgun (WGS) entry which is preliminary data.</text>
</comment>
<proteinExistence type="predicted"/>
<evidence type="ECO:0000259" key="1">
    <source>
        <dbReference type="Pfam" id="PF04233"/>
    </source>
</evidence>
<name>A0ABT5UVA2_EUBLI</name>
<keyword evidence="3" id="KW-1185">Reference proteome</keyword>
<dbReference type="Gene3D" id="3.40.390.10">
    <property type="entry name" value="Collagenase (Catalytic Domain)"/>
    <property type="match status" value="1"/>
</dbReference>
<evidence type="ECO:0000313" key="2">
    <source>
        <dbReference type="EMBL" id="MDE1472811.1"/>
    </source>
</evidence>
<accession>A0ABT5UVA2</accession>
<dbReference type="EMBL" id="JAQSVD010000020">
    <property type="protein sequence ID" value="MDE1472811.1"/>
    <property type="molecule type" value="Genomic_DNA"/>
</dbReference>
<dbReference type="NCBIfam" id="TIGR01641">
    <property type="entry name" value="phageSPP1_gp7"/>
    <property type="match status" value="1"/>
</dbReference>
<organism evidence="2 3">
    <name type="scientific">Eubacterium limosum</name>
    <dbReference type="NCBI Taxonomy" id="1736"/>
    <lineage>
        <taxon>Bacteria</taxon>
        <taxon>Bacillati</taxon>
        <taxon>Bacillota</taxon>
        <taxon>Clostridia</taxon>
        <taxon>Eubacteriales</taxon>
        <taxon>Eubacteriaceae</taxon>
        <taxon>Eubacterium</taxon>
    </lineage>
</organism>
<dbReference type="InterPro" id="IPR006528">
    <property type="entry name" value="Phage_head_morphogenesis_dom"/>
</dbReference>
<sequence length="591" mass="67629">MSSQEYWKQREAEQLKHNIREEKAYQQHIDTIYQNMLDQIQKEIESFYAKYTAKEGISMAEAKKRAAKLDIDVYARKAKKYVKDKDFSDKANEEMRLYNLTMKVNRLELLKANIGLEMVSGFDALQQFLDQVLTHRTLAEFKRQAGILGKTVLNNKEAVHAIVNASFHNATFSDRIWLYQDLLKKDLEKILSTGLIQGKNPRVLASDLQKRFGVSRHNAERLMVTELARVQIEAQKHSYERNGYQAYEFIALGNACPICKAKDGKHFQVKKMVSAENAPPMHPHCRCSTAAYEDSEEYEAWLDYLNKGGSTEEWNQLKKKGKPVAKTSGSGKISYNEAKRIKEAEDYARGLGIGTVSFKGADIATANAMNRALANALNYCPKLANKIKFFGTTQEKNKLFKADLAKYYDKSLRAKYPRQSDTWYEQQSKRAASITVGKVSPRNWAEAYNGKVNSTDKDLIDICQKYAGISVNSKFAKDSVTFAQNIADSVKVKWHPQGCDTIESVFDHEFGHQLDYLLDIRSDKDIQKAWQAFKNLTPSDRRNTLSEYAYSDNKIAEFIAEGYAEYKNNPTPRKWAKIIGDWIESKVKKNE</sequence>
<dbReference type="RefSeq" id="WP_274703069.1">
    <property type="nucleotide sequence ID" value="NZ_JAQSVD010000020.1"/>
</dbReference>
<dbReference type="Proteomes" id="UP001215087">
    <property type="component" value="Unassembled WGS sequence"/>
</dbReference>
<evidence type="ECO:0000313" key="3">
    <source>
        <dbReference type="Proteomes" id="UP001215087"/>
    </source>
</evidence>
<dbReference type="InterPro" id="IPR024079">
    <property type="entry name" value="MetalloPept_cat_dom_sf"/>
</dbReference>
<dbReference type="Pfam" id="PF04233">
    <property type="entry name" value="Phage_Mu_F"/>
    <property type="match status" value="1"/>
</dbReference>
<protein>
    <submittedName>
        <fullName evidence="2">Minor capsid protein</fullName>
    </submittedName>
</protein>
<reference evidence="2 3" key="1">
    <citation type="submission" date="2023-02" db="EMBL/GenBank/DDBJ databases">
        <title>Comparative genome analysis of Eubacterium limosum species.</title>
        <authorList>
            <person name="Bak J.E."/>
        </authorList>
    </citation>
    <scope>NUCLEOTIDE SEQUENCE [LARGE SCALE GENOMIC DNA]</scope>
    <source>
        <strain evidence="2 3">KGMB01548</strain>
    </source>
</reference>
<gene>
    <name evidence="2" type="ORF">PTZ04_21345</name>
</gene>
<feature type="domain" description="Phage head morphogenesis" evidence="1">
    <location>
        <begin position="186"/>
        <end position="289"/>
    </location>
</feature>